<evidence type="ECO:0000313" key="1">
    <source>
        <dbReference type="EMBL" id="QHN40535.1"/>
    </source>
</evidence>
<dbReference type="RefSeq" id="WP_005190650.1">
    <property type="nucleotide sequence ID" value="NZ_CP045804.1"/>
</dbReference>
<organism evidence="1">
    <name type="scientific">Gordonia amarae</name>
    <dbReference type="NCBI Taxonomy" id="36821"/>
    <lineage>
        <taxon>Bacteria</taxon>
        <taxon>Bacillati</taxon>
        <taxon>Actinomycetota</taxon>
        <taxon>Actinomycetes</taxon>
        <taxon>Mycobacteriales</taxon>
        <taxon>Gordoniaceae</taxon>
        <taxon>Gordonia</taxon>
    </lineage>
</organism>
<name>A0A857L069_9ACTN</name>
<protein>
    <submittedName>
        <fullName evidence="1">Uncharacterized protein</fullName>
    </submittedName>
</protein>
<dbReference type="AlphaFoldDB" id="A0A857L069"/>
<accession>A0A857L069</accession>
<proteinExistence type="predicted"/>
<dbReference type="EMBL" id="CP045810">
    <property type="protein sequence ID" value="QHN40535.1"/>
    <property type="molecule type" value="Genomic_DNA"/>
</dbReference>
<sequence>MTVPSLRDLYDAAEKRLTPTIEAVVHSEEFATTTAIVGMVRREAGKRIEGAGATLWHLVNIPAGSDVRKLRRQVGELDYEIRQLRLQLAEQSHLTRSTEED</sequence>
<gene>
    <name evidence="1" type="ORF">GII30_16535</name>
</gene>
<reference evidence="1" key="1">
    <citation type="journal article" date="2021" name="Nat. Microbiol.">
        <title>Cocultivation of an ultrasmall environmental parasitic bacterium with lytic ability against bacteria associated with wastewater foams.</title>
        <authorList>
            <person name="Batinovic S."/>
            <person name="Rose J.J.A."/>
            <person name="Ratcliffe J."/>
            <person name="Seviour R.J."/>
            <person name="Petrovski S."/>
        </authorList>
    </citation>
    <scope>NUCLEOTIDE SEQUENCE</scope>
    <source>
        <strain evidence="1">CON44</strain>
    </source>
</reference>